<protein>
    <submittedName>
        <fullName evidence="1">Uncharacterized protein</fullName>
    </submittedName>
</protein>
<keyword evidence="2" id="KW-1185">Reference proteome</keyword>
<dbReference type="VEuPathDB" id="FungiDB:LCOR_11578.1"/>
<accession>A0A068SET9</accession>
<dbReference type="EMBL" id="CBTN010000108">
    <property type="protein sequence ID" value="CDH60799.1"/>
    <property type="molecule type" value="Genomic_DNA"/>
</dbReference>
<proteinExistence type="predicted"/>
<gene>
    <name evidence="1" type="ORF">LCOR_11578.1</name>
</gene>
<comment type="caution">
    <text evidence="1">The sequence shown here is derived from an EMBL/GenBank/DDBJ whole genome shotgun (WGS) entry which is preliminary data.</text>
</comment>
<dbReference type="Proteomes" id="UP000027586">
    <property type="component" value="Unassembled WGS sequence"/>
</dbReference>
<sequence length="176" mass="19386">MSLTIKQQQEHDMDGMEMGVPEEGLTPSAGIGVTSISIIVNLFGLLVIAESYVLLPSTLDFGVDISAARKQSLEHEDILIPSYGCGFEYRFIAQVNIVACAIPSRPGLRVVHDGSRMPILKIAHQCCLIGWGWDIMRMDIYCPLTGNQEGFEGRFFHYALGRVTAFDVCRSLMTTG</sequence>
<name>A0A068SET9_9FUNG</name>
<evidence type="ECO:0000313" key="2">
    <source>
        <dbReference type="Proteomes" id="UP000027586"/>
    </source>
</evidence>
<dbReference type="AlphaFoldDB" id="A0A068SET9"/>
<organism evidence="1 2">
    <name type="scientific">Lichtheimia corymbifera JMRC:FSU:9682</name>
    <dbReference type="NCBI Taxonomy" id="1263082"/>
    <lineage>
        <taxon>Eukaryota</taxon>
        <taxon>Fungi</taxon>
        <taxon>Fungi incertae sedis</taxon>
        <taxon>Mucoromycota</taxon>
        <taxon>Mucoromycotina</taxon>
        <taxon>Mucoromycetes</taxon>
        <taxon>Mucorales</taxon>
        <taxon>Lichtheimiaceae</taxon>
        <taxon>Lichtheimia</taxon>
    </lineage>
</organism>
<evidence type="ECO:0000313" key="1">
    <source>
        <dbReference type="EMBL" id="CDH60799.1"/>
    </source>
</evidence>
<reference evidence="1" key="1">
    <citation type="submission" date="2013-08" db="EMBL/GenBank/DDBJ databases">
        <title>Gene expansion shapes genome architecture in the human pathogen Lichtheimia corymbifera: an evolutionary genomics analysis in the ancient terrestrial Mucorales (Mucoromycotina).</title>
        <authorList>
            <person name="Schwartze V.U."/>
            <person name="Winter S."/>
            <person name="Shelest E."/>
            <person name="Marcet-Houben M."/>
            <person name="Horn F."/>
            <person name="Wehner S."/>
            <person name="Hoffmann K."/>
            <person name="Riege K."/>
            <person name="Sammeth M."/>
            <person name="Nowrousian M."/>
            <person name="Valiante V."/>
            <person name="Linde J."/>
            <person name="Jacobsen I.D."/>
            <person name="Marz M."/>
            <person name="Brakhage A.A."/>
            <person name="Gabaldon T."/>
            <person name="Bocker S."/>
            <person name="Voigt K."/>
        </authorList>
    </citation>
    <scope>NUCLEOTIDE SEQUENCE [LARGE SCALE GENOMIC DNA]</scope>
    <source>
        <strain evidence="1">FSU 9682</strain>
    </source>
</reference>